<dbReference type="STRING" id="765912.Thimo_0787"/>
<keyword evidence="2" id="KW-1185">Reference proteome</keyword>
<sequence>MTGFPNSPRVLKGGLVLIDPATAQVQGIISLQYNPERLTRTLTPQTAGGEAEGHSEAVRFKGPAVETIRLEADIDAADQLELPEQHRATVEHGIGPQLAALEGLVHPRSAQLLAVDAQASSGTLEIAPIEAPLVLFVWSASRIVPVRLTELSISEEAFDPSLNPLVAKVTLALRVLSVADLGFGHRGGGLFIGYLQAKERLAAMVETGRLATLGIREIG</sequence>
<reference evidence="1 2" key="1">
    <citation type="submission" date="2011-09" db="EMBL/GenBank/DDBJ databases">
        <title>Complete sequence of chromosome of Thioflavicoccus mobilis 8321.</title>
        <authorList>
            <consortium name="US DOE Joint Genome Institute"/>
            <person name="Lucas S."/>
            <person name="Han J."/>
            <person name="Lapidus A."/>
            <person name="Cheng J.-F."/>
            <person name="Goodwin L."/>
            <person name="Pitluck S."/>
            <person name="Peters L."/>
            <person name="Ovchinnikova G."/>
            <person name="Lu M."/>
            <person name="Detter J.C."/>
            <person name="Han C."/>
            <person name="Tapia R."/>
            <person name="Land M."/>
            <person name="Hauser L."/>
            <person name="Kyrpides N."/>
            <person name="Ivanova N."/>
            <person name="Pagani I."/>
            <person name="Vogl K."/>
            <person name="Liu Z."/>
            <person name="Imhoff J."/>
            <person name="Thiel V."/>
            <person name="Frigaard N.-U."/>
            <person name="Bryant D."/>
            <person name="Woyke T."/>
        </authorList>
    </citation>
    <scope>NUCLEOTIDE SEQUENCE [LARGE SCALE GENOMIC DNA]</scope>
    <source>
        <strain evidence="1 2">8321</strain>
    </source>
</reference>
<dbReference type="AlphaFoldDB" id="L0GUF5"/>
<organism evidence="1 2">
    <name type="scientific">Thioflavicoccus mobilis 8321</name>
    <dbReference type="NCBI Taxonomy" id="765912"/>
    <lineage>
        <taxon>Bacteria</taxon>
        <taxon>Pseudomonadati</taxon>
        <taxon>Pseudomonadota</taxon>
        <taxon>Gammaproteobacteria</taxon>
        <taxon>Chromatiales</taxon>
        <taxon>Chromatiaceae</taxon>
        <taxon>Thioflavicoccus</taxon>
    </lineage>
</organism>
<dbReference type="HOGENOM" id="CLU_087546_0_0_6"/>
<dbReference type="KEGG" id="tmb:Thimo_0787"/>
<dbReference type="eggNOG" id="ENOG502ZC5H">
    <property type="taxonomic scope" value="Bacteria"/>
</dbReference>
<dbReference type="RefSeq" id="WP_015279773.1">
    <property type="nucleotide sequence ID" value="NC_019940.1"/>
</dbReference>
<accession>L0GUF5</accession>
<dbReference type="Proteomes" id="UP000010816">
    <property type="component" value="Chromosome"/>
</dbReference>
<gene>
    <name evidence="1" type="ORF">Thimo_0787</name>
</gene>
<protein>
    <submittedName>
        <fullName evidence="1">Uncharacterized protein</fullName>
    </submittedName>
</protein>
<dbReference type="PATRIC" id="fig|765912.4.peg.773"/>
<name>L0GUF5_9GAMM</name>
<evidence type="ECO:0000313" key="1">
    <source>
        <dbReference type="EMBL" id="AGA89626.1"/>
    </source>
</evidence>
<proteinExistence type="predicted"/>
<dbReference type="OrthoDB" id="661223at2"/>
<evidence type="ECO:0000313" key="2">
    <source>
        <dbReference type="Proteomes" id="UP000010816"/>
    </source>
</evidence>
<dbReference type="EMBL" id="CP003051">
    <property type="protein sequence ID" value="AGA89626.1"/>
    <property type="molecule type" value="Genomic_DNA"/>
</dbReference>